<feature type="compositionally biased region" description="Basic and acidic residues" evidence="1">
    <location>
        <begin position="129"/>
        <end position="149"/>
    </location>
</feature>
<dbReference type="AlphaFoldDB" id="A0A699I7D8"/>
<proteinExistence type="predicted"/>
<feature type="region of interest" description="Disordered" evidence="1">
    <location>
        <begin position="92"/>
        <end position="174"/>
    </location>
</feature>
<name>A0A699I7D8_TANCI</name>
<comment type="caution">
    <text evidence="2">The sequence shown here is derived from an EMBL/GenBank/DDBJ whole genome shotgun (WGS) entry which is preliminary data.</text>
</comment>
<accession>A0A699I7D8</accession>
<protein>
    <submittedName>
        <fullName evidence="2">Uncharacterized protein</fullName>
    </submittedName>
</protein>
<dbReference type="EMBL" id="BKCJ010233927">
    <property type="protein sequence ID" value="GEZ03283.1"/>
    <property type="molecule type" value="Genomic_DNA"/>
</dbReference>
<reference evidence="2" key="1">
    <citation type="journal article" date="2019" name="Sci. Rep.">
        <title>Draft genome of Tanacetum cinerariifolium, the natural source of mosquito coil.</title>
        <authorList>
            <person name="Yamashiro T."/>
            <person name="Shiraishi A."/>
            <person name="Satake H."/>
            <person name="Nakayama K."/>
        </authorList>
    </citation>
    <scope>NUCLEOTIDE SEQUENCE</scope>
</reference>
<sequence length="174" mass="19576">MESVKKSIDERAHHKRDGTESVEQDTSSKSGNDVHADDVNIIPIYDEEPMAEEREYAIVKPHHVIASSESRNSSKNMPRFSSNDMVHNHYLEEAKKKTQGSEVNSRAKVTSNKTMNINKPIEQLSVAMKPERQIPKGHSSELRIQDHNNEPLSSKLVPKVVPPADKTATSQQEL</sequence>
<evidence type="ECO:0000313" key="2">
    <source>
        <dbReference type="EMBL" id="GEZ03283.1"/>
    </source>
</evidence>
<feature type="region of interest" description="Disordered" evidence="1">
    <location>
        <begin position="1"/>
        <end position="41"/>
    </location>
</feature>
<feature type="compositionally biased region" description="Basic and acidic residues" evidence="1">
    <location>
        <begin position="1"/>
        <end position="12"/>
    </location>
</feature>
<gene>
    <name evidence="2" type="ORF">Tci_475256</name>
</gene>
<feature type="compositionally biased region" description="Polar residues" evidence="1">
    <location>
        <begin position="100"/>
        <end position="117"/>
    </location>
</feature>
<organism evidence="2">
    <name type="scientific">Tanacetum cinerariifolium</name>
    <name type="common">Dalmatian daisy</name>
    <name type="synonym">Chrysanthemum cinerariifolium</name>
    <dbReference type="NCBI Taxonomy" id="118510"/>
    <lineage>
        <taxon>Eukaryota</taxon>
        <taxon>Viridiplantae</taxon>
        <taxon>Streptophyta</taxon>
        <taxon>Embryophyta</taxon>
        <taxon>Tracheophyta</taxon>
        <taxon>Spermatophyta</taxon>
        <taxon>Magnoliopsida</taxon>
        <taxon>eudicotyledons</taxon>
        <taxon>Gunneridae</taxon>
        <taxon>Pentapetalae</taxon>
        <taxon>asterids</taxon>
        <taxon>campanulids</taxon>
        <taxon>Asterales</taxon>
        <taxon>Asteraceae</taxon>
        <taxon>Asteroideae</taxon>
        <taxon>Anthemideae</taxon>
        <taxon>Anthemidinae</taxon>
        <taxon>Tanacetum</taxon>
    </lineage>
</organism>
<evidence type="ECO:0000256" key="1">
    <source>
        <dbReference type="SAM" id="MobiDB-lite"/>
    </source>
</evidence>